<dbReference type="InterPro" id="IPR011611">
    <property type="entry name" value="PfkB_dom"/>
</dbReference>
<keyword evidence="14" id="KW-1185">Reference proteome</keyword>
<evidence type="ECO:0000256" key="5">
    <source>
        <dbReference type="ARBA" id="ARBA00022741"/>
    </source>
</evidence>
<dbReference type="NCBIfam" id="TIGR03828">
    <property type="entry name" value="pfkB"/>
    <property type="match status" value="1"/>
</dbReference>
<feature type="domain" description="Carbohydrate kinase PfkB" evidence="12">
    <location>
        <begin position="19"/>
        <end position="286"/>
    </location>
</feature>
<keyword evidence="7 11" id="KW-0067">ATP-binding</keyword>
<comment type="catalytic activity">
    <reaction evidence="9 11">
        <text>beta-D-fructose 1-phosphate + ATP = beta-D-fructose 1,6-bisphosphate + ADP + H(+)</text>
        <dbReference type="Rhea" id="RHEA:14213"/>
        <dbReference type="ChEBI" id="CHEBI:15378"/>
        <dbReference type="ChEBI" id="CHEBI:30616"/>
        <dbReference type="ChEBI" id="CHEBI:32966"/>
        <dbReference type="ChEBI" id="CHEBI:138881"/>
        <dbReference type="ChEBI" id="CHEBI:456216"/>
        <dbReference type="EC" id="2.7.1.56"/>
    </reaction>
</comment>
<dbReference type="EMBL" id="JBGEHV010000066">
    <property type="protein sequence ID" value="MEY8042814.1"/>
    <property type="molecule type" value="Genomic_DNA"/>
</dbReference>
<accession>A0ABV4CNY6</accession>
<dbReference type="Gene3D" id="3.40.1190.20">
    <property type="match status" value="1"/>
</dbReference>
<sequence length="314" mass="31027">MIVTVTPNPSLDRTVLVDALVPGAIHRVGPARLDPGGKGVNVARALTAAGRPAVAVLPSGGAEGARMAELLAAEGVPVVEVPIEAATRSNVTVVEAGGTTSKFNEPGPELTGAERAALEGKAAELAARADWLVSSGSLPAGDGTDLHARLVRAGRGAGARVAVDASGPGLTAACQAGPDLIKPNLQELSELAGRPLRRLGDVLAVATEVRAAGVRTVLVSLGEHGALLVEHSGAWHATSRAAAVRSTVGAGDAALAGFLHAGGTGPSALRAAVAHGAAAVGLAGSRMPGPHQVRTASVRVHEVDESLSLTGAAA</sequence>
<dbReference type="RefSeq" id="WP_345362429.1">
    <property type="nucleotide sequence ID" value="NZ_BAABII010000006.1"/>
</dbReference>
<dbReference type="PANTHER" id="PTHR46566">
    <property type="entry name" value="1-PHOSPHOFRUCTOKINASE-RELATED"/>
    <property type="match status" value="1"/>
</dbReference>
<evidence type="ECO:0000256" key="8">
    <source>
        <dbReference type="ARBA" id="ARBA00032802"/>
    </source>
</evidence>
<gene>
    <name evidence="13" type="primary">pfkB</name>
    <name evidence="13" type="ORF">AB8O55_25695</name>
</gene>
<keyword evidence="5 11" id="KW-0547">Nucleotide-binding</keyword>
<dbReference type="PANTHER" id="PTHR46566:SF5">
    <property type="entry name" value="1-PHOSPHOFRUCTOKINASE"/>
    <property type="match status" value="1"/>
</dbReference>
<dbReference type="InterPro" id="IPR029056">
    <property type="entry name" value="Ribokinase-like"/>
</dbReference>
<dbReference type="NCBIfam" id="TIGR03168">
    <property type="entry name" value="1-PFK"/>
    <property type="match status" value="1"/>
</dbReference>
<dbReference type="InterPro" id="IPR002173">
    <property type="entry name" value="Carboh/pur_kinase_PfkB_CS"/>
</dbReference>
<evidence type="ECO:0000256" key="3">
    <source>
        <dbReference type="ARBA" id="ARBA00013596"/>
    </source>
</evidence>
<evidence type="ECO:0000256" key="10">
    <source>
        <dbReference type="PIRNR" id="PIRNR000535"/>
    </source>
</evidence>
<dbReference type="InterPro" id="IPR022463">
    <property type="entry name" value="1-PFruKinase"/>
</dbReference>
<dbReference type="GO" id="GO:0008662">
    <property type="term" value="F:1-phosphofructokinase activity"/>
    <property type="evidence" value="ECO:0007669"/>
    <property type="project" value="UniProtKB-EC"/>
</dbReference>
<evidence type="ECO:0000256" key="7">
    <source>
        <dbReference type="ARBA" id="ARBA00022840"/>
    </source>
</evidence>
<evidence type="ECO:0000256" key="1">
    <source>
        <dbReference type="ARBA" id="ARBA00010688"/>
    </source>
</evidence>
<keyword evidence="4 10" id="KW-0808">Transferase</keyword>
<protein>
    <recommendedName>
        <fullName evidence="3 11">1-phosphofructokinase</fullName>
        <shortName evidence="11">Fru1PK</shortName>
        <ecNumber evidence="2 11">2.7.1.56</ecNumber>
    </recommendedName>
    <alternativeName>
        <fullName evidence="8 11">Fructose 1-phosphate kinase</fullName>
    </alternativeName>
</protein>
<dbReference type="Proteomes" id="UP001564626">
    <property type="component" value="Unassembled WGS sequence"/>
</dbReference>
<comment type="function">
    <text evidence="11">Catalyzes the ATP-dependent phosphorylation of fructose-l-phosphate to fructose-l,6-bisphosphate.</text>
</comment>
<evidence type="ECO:0000313" key="13">
    <source>
        <dbReference type="EMBL" id="MEY8042814.1"/>
    </source>
</evidence>
<comment type="caution">
    <text evidence="13">The sequence shown here is derived from an EMBL/GenBank/DDBJ whole genome shotgun (WGS) entry which is preliminary data.</text>
</comment>
<evidence type="ECO:0000256" key="6">
    <source>
        <dbReference type="ARBA" id="ARBA00022777"/>
    </source>
</evidence>
<dbReference type="SUPFAM" id="SSF53613">
    <property type="entry name" value="Ribokinase-like"/>
    <property type="match status" value="1"/>
</dbReference>
<evidence type="ECO:0000256" key="9">
    <source>
        <dbReference type="ARBA" id="ARBA00047745"/>
    </source>
</evidence>
<reference evidence="13 14" key="1">
    <citation type="submission" date="2024-08" db="EMBL/GenBank/DDBJ databases">
        <title>Genome mining of Saccharopolyspora cebuensis PGLac3 from Nigerian medicinal plant.</title>
        <authorList>
            <person name="Ezeobiora C.E."/>
            <person name="Igbokwe N.H."/>
            <person name="Amin D.H."/>
            <person name="Mendie U.E."/>
        </authorList>
    </citation>
    <scope>NUCLEOTIDE SEQUENCE [LARGE SCALE GENOMIC DNA]</scope>
    <source>
        <strain evidence="13 14">PGLac3</strain>
    </source>
</reference>
<organism evidence="13 14">
    <name type="scientific">Saccharopolyspora cebuensis</name>
    <dbReference type="NCBI Taxonomy" id="418759"/>
    <lineage>
        <taxon>Bacteria</taxon>
        <taxon>Bacillati</taxon>
        <taxon>Actinomycetota</taxon>
        <taxon>Actinomycetes</taxon>
        <taxon>Pseudonocardiales</taxon>
        <taxon>Pseudonocardiaceae</taxon>
        <taxon>Saccharopolyspora</taxon>
    </lineage>
</organism>
<keyword evidence="6 11" id="KW-0418">Kinase</keyword>
<dbReference type="PIRSF" id="PIRSF000535">
    <property type="entry name" value="1PFK/6PFK/LacC"/>
    <property type="match status" value="1"/>
</dbReference>
<comment type="similarity">
    <text evidence="1 11">Belongs to the carbohydrate kinase PfkB family.</text>
</comment>
<dbReference type="EC" id="2.7.1.56" evidence="2 11"/>
<evidence type="ECO:0000313" key="14">
    <source>
        <dbReference type="Proteomes" id="UP001564626"/>
    </source>
</evidence>
<evidence type="ECO:0000259" key="12">
    <source>
        <dbReference type="Pfam" id="PF00294"/>
    </source>
</evidence>
<dbReference type="InterPro" id="IPR017583">
    <property type="entry name" value="Tagatose/fructose_Pkinase"/>
</dbReference>
<evidence type="ECO:0000256" key="11">
    <source>
        <dbReference type="RuleBase" id="RU369061"/>
    </source>
</evidence>
<name>A0ABV4CNY6_9PSEU</name>
<proteinExistence type="inferred from homology"/>
<evidence type="ECO:0000256" key="2">
    <source>
        <dbReference type="ARBA" id="ARBA00012131"/>
    </source>
</evidence>
<dbReference type="PROSITE" id="PS00584">
    <property type="entry name" value="PFKB_KINASES_2"/>
    <property type="match status" value="1"/>
</dbReference>
<dbReference type="CDD" id="cd01164">
    <property type="entry name" value="FruK_PfkB_like"/>
    <property type="match status" value="1"/>
</dbReference>
<evidence type="ECO:0000256" key="4">
    <source>
        <dbReference type="ARBA" id="ARBA00022679"/>
    </source>
</evidence>
<dbReference type="Pfam" id="PF00294">
    <property type="entry name" value="PfkB"/>
    <property type="match status" value="1"/>
</dbReference>